<dbReference type="InterPro" id="IPR048520">
    <property type="entry name" value="LarA_C"/>
</dbReference>
<dbReference type="EMBL" id="WXEY01000013">
    <property type="protein sequence ID" value="MZP30400.1"/>
    <property type="molecule type" value="Genomic_DNA"/>
</dbReference>
<dbReference type="Pfam" id="PF09861">
    <property type="entry name" value="Lar_N"/>
    <property type="match status" value="1"/>
</dbReference>
<protein>
    <submittedName>
        <fullName evidence="3">Nickel-dependent lactate racemase</fullName>
    </submittedName>
</protein>
<comment type="caution">
    <text evidence="3">The sequence shown here is derived from an EMBL/GenBank/DDBJ whole genome shotgun (WGS) entry which is preliminary data.</text>
</comment>
<accession>A0A845L6W0</accession>
<dbReference type="NCBIfam" id="NF033504">
    <property type="entry name" value="Ni_dep_LarA"/>
    <property type="match status" value="1"/>
</dbReference>
<dbReference type="InterPro" id="IPR018657">
    <property type="entry name" value="LarA-like_N"/>
</dbReference>
<gene>
    <name evidence="3" type="primary">larA</name>
    <name evidence="3" type="ORF">GTO91_11820</name>
</gene>
<dbReference type="Pfam" id="PF21113">
    <property type="entry name" value="LarA_C"/>
    <property type="match status" value="1"/>
</dbReference>
<keyword evidence="4" id="KW-1185">Reference proteome</keyword>
<dbReference type="InterPro" id="IPR047926">
    <property type="entry name" value="Ni_dep_LarA"/>
</dbReference>
<dbReference type="InterPro" id="IPR048068">
    <property type="entry name" value="LarA-like"/>
</dbReference>
<evidence type="ECO:0000313" key="4">
    <source>
        <dbReference type="Proteomes" id="UP000463470"/>
    </source>
</evidence>
<feature type="domain" description="LarA-like N-terminal" evidence="1">
    <location>
        <begin position="8"/>
        <end position="213"/>
    </location>
</feature>
<name>A0A845L6W0_9FIRM</name>
<dbReference type="Proteomes" id="UP000463470">
    <property type="component" value="Unassembled WGS sequence"/>
</dbReference>
<evidence type="ECO:0000259" key="2">
    <source>
        <dbReference type="Pfam" id="PF21113"/>
    </source>
</evidence>
<proteinExistence type="predicted"/>
<feature type="domain" description="Lactate racemase C-terminal" evidence="2">
    <location>
        <begin position="274"/>
        <end position="423"/>
    </location>
</feature>
<dbReference type="Gene3D" id="3.40.50.11440">
    <property type="match status" value="1"/>
</dbReference>
<dbReference type="GO" id="GO:0050043">
    <property type="term" value="F:lactate racemase activity"/>
    <property type="evidence" value="ECO:0007669"/>
    <property type="project" value="InterPro"/>
</dbReference>
<dbReference type="OrthoDB" id="9770545at2"/>
<dbReference type="PANTHER" id="PTHR33171">
    <property type="entry name" value="LAR_N DOMAIN-CONTAINING PROTEIN"/>
    <property type="match status" value="1"/>
</dbReference>
<dbReference type="Gene3D" id="3.90.226.30">
    <property type="match status" value="1"/>
</dbReference>
<organism evidence="3 4">
    <name type="scientific">Heliomicrobium undosum</name>
    <dbReference type="NCBI Taxonomy" id="121734"/>
    <lineage>
        <taxon>Bacteria</taxon>
        <taxon>Bacillati</taxon>
        <taxon>Bacillota</taxon>
        <taxon>Clostridia</taxon>
        <taxon>Eubacteriales</taxon>
        <taxon>Heliobacteriaceae</taxon>
        <taxon>Heliomicrobium</taxon>
    </lineage>
</organism>
<dbReference type="PANTHER" id="PTHR33171:SF17">
    <property type="entry name" value="LARA-LIKE N-TERMINAL DOMAIN-CONTAINING PROTEIN"/>
    <property type="match status" value="1"/>
</dbReference>
<reference evidence="3 4" key="1">
    <citation type="submission" date="2020-01" db="EMBL/GenBank/DDBJ databases">
        <title>Whole-genome sequence of Heliobacterium undosum DSM 13378.</title>
        <authorList>
            <person name="Kyndt J.A."/>
            <person name="Meyer T.E."/>
        </authorList>
    </citation>
    <scope>NUCLEOTIDE SEQUENCE [LARGE SCALE GENOMIC DNA]</scope>
    <source>
        <strain evidence="3 4">DSM 13378</strain>
    </source>
</reference>
<dbReference type="AlphaFoldDB" id="A0A845L6W0"/>
<evidence type="ECO:0000259" key="1">
    <source>
        <dbReference type="Pfam" id="PF09861"/>
    </source>
</evidence>
<sequence>MFLIKLPYHKTYLDLPLEPGPKVRLLTPENHEYTPDGTQEEIVRRALANPIASPPLSELVKGKKNIVIISSDHTRPVPSHINIPLMLEEIKKGNPDADVTILVATGMHRPTTDEELLAKFGQKVVDEVKIVNHLSEKDEDMAFLGILPSGGELWVNKLAVEADLLLADGFIEPHFFAGFSGGRKSVLPGVASRKTVMYNHNSTFISSPYARTGNLENNPIHRDMLFAAEKAKLAFVLNVVINAKKEIIYAVAGHTVEAHLKGCAFVRELVAAKPIPGDIVISTNGGYPLDQNLYQAVKGMTAAEATAKPGAVIIMVAGCSDGLGGEDFYHQLADFPSPQAAMDTFLSTAKEDTPADQWESQILCRMLIKYKVIMVSDPKLAGRFRDMHLDYAETLEEALTMAKAIKGDDAEITVIPDGVGVIVG</sequence>
<evidence type="ECO:0000313" key="3">
    <source>
        <dbReference type="EMBL" id="MZP30400.1"/>
    </source>
</evidence>
<dbReference type="InterPro" id="IPR043166">
    <property type="entry name" value="LarA-like_C"/>
</dbReference>
<dbReference type="RefSeq" id="WP_161258924.1">
    <property type="nucleotide sequence ID" value="NZ_WXEY01000013.1"/>
</dbReference>